<proteinExistence type="predicted"/>
<accession>A0A5P9Q9N0</accession>
<keyword evidence="2" id="KW-1185">Reference proteome</keyword>
<organism evidence="1 2">
    <name type="scientific">Luteimicrobium xylanilyticum</name>
    <dbReference type="NCBI Taxonomy" id="1133546"/>
    <lineage>
        <taxon>Bacteria</taxon>
        <taxon>Bacillati</taxon>
        <taxon>Actinomycetota</taxon>
        <taxon>Actinomycetes</taxon>
        <taxon>Micrococcales</taxon>
        <taxon>Luteimicrobium</taxon>
    </lineage>
</organism>
<evidence type="ECO:0008006" key="3">
    <source>
        <dbReference type="Google" id="ProtNLM"/>
    </source>
</evidence>
<protein>
    <recommendedName>
        <fullName evidence="3">Polysaccharide pyruvyl transferase domain-containing protein</fullName>
    </recommendedName>
</protein>
<evidence type="ECO:0000313" key="2">
    <source>
        <dbReference type="Proteomes" id="UP000326702"/>
    </source>
</evidence>
<sequence>MVKRALWITCGPRGNAGDALLHEVTRALFDGLVELDFRHVSDAAYLRRGDKRTDNVIIGPGGLFVQTNSSRHLHAKLAKQWDEFERKTFFLWSTGVLQQPTEDEAAAVRRVTSRARRIVVRATKEAELLRKIGPVTDPEWAPCASLFTDRLLDVPNRTRDVVVVNLDGFLFTAENAATHPLRRFARHANAQGLEVRSMVNASGDFNPWLLDLFPPIEIDAARFKAALDPSLPGPEFHRRFNEALAAHPSYGARYTDCRFAFGKRLHGWLPFLAFDKPAAFVGMQARRGMPRDYFGDDTFLCAVPRRNPMSQAQLDATADGMIAKLDEFVAHEDVLAARVAERREELWVQLQGQARALADALV</sequence>
<dbReference type="OrthoDB" id="5052909at2"/>
<dbReference type="AlphaFoldDB" id="A0A5P9Q9N0"/>
<name>A0A5P9Q9N0_9MICO</name>
<dbReference type="Proteomes" id="UP000326702">
    <property type="component" value="Chromosome"/>
</dbReference>
<evidence type="ECO:0000313" key="1">
    <source>
        <dbReference type="EMBL" id="QFU97840.1"/>
    </source>
</evidence>
<dbReference type="RefSeq" id="WP_036951620.1">
    <property type="nucleotide sequence ID" value="NZ_BAABIH010000012.1"/>
</dbReference>
<gene>
    <name evidence="1" type="ORF">KDY119_01346</name>
</gene>
<dbReference type="KEGG" id="lxl:KDY119_01346"/>
<dbReference type="EMBL" id="CP045529">
    <property type="protein sequence ID" value="QFU97840.1"/>
    <property type="molecule type" value="Genomic_DNA"/>
</dbReference>
<reference evidence="1 2" key="1">
    <citation type="submission" date="2019-10" db="EMBL/GenBank/DDBJ databases">
        <title>Genome sequence of Luteimicrobium xylanilyticum HY-24.</title>
        <authorList>
            <person name="Kim D.Y."/>
            <person name="Park H.-Y."/>
        </authorList>
    </citation>
    <scope>NUCLEOTIDE SEQUENCE [LARGE SCALE GENOMIC DNA]</scope>
    <source>
        <strain evidence="1 2">HY-24</strain>
    </source>
</reference>